<proteinExistence type="inferred from homology"/>
<dbReference type="GO" id="GO:0016746">
    <property type="term" value="F:acyltransferase activity"/>
    <property type="evidence" value="ECO:0007669"/>
    <property type="project" value="UniProtKB-KW"/>
</dbReference>
<keyword evidence="3" id="KW-0012">Acyltransferase</keyword>
<accession>A0A0M0K7B9</accession>
<dbReference type="Gene3D" id="3.30.559.70">
    <property type="entry name" value="Choline/Carnitine o-acyltransferase, domain 2"/>
    <property type="match status" value="1"/>
</dbReference>
<dbReference type="PROSITE" id="PS00439">
    <property type="entry name" value="ACYLTRANSF_C_1"/>
    <property type="match status" value="1"/>
</dbReference>
<dbReference type="Pfam" id="PF00755">
    <property type="entry name" value="Carn_acyltransf"/>
    <property type="match status" value="1"/>
</dbReference>
<organism evidence="6 7">
    <name type="scientific">Chrysochromulina tobinii</name>
    <dbReference type="NCBI Taxonomy" id="1460289"/>
    <lineage>
        <taxon>Eukaryota</taxon>
        <taxon>Haptista</taxon>
        <taxon>Haptophyta</taxon>
        <taxon>Prymnesiophyceae</taxon>
        <taxon>Prymnesiales</taxon>
        <taxon>Chrysochromulinaceae</taxon>
        <taxon>Chrysochromulina</taxon>
    </lineage>
</organism>
<sequence>MSALTSEALFPTQAELPPLPLPALSDTLARYLKAVKPLLTETEYTHTRAVVADFGRESGDGMALQTFLEEKADSERNWMEEWWEQLAYLRTRTTMAIFINWTGVMPEWGMPMDNVTAGALMLEGMMRMRSKIEAGKFEVEKLRGQPLDMHQMTRIFGMTRVPAEGADELVQVPDSKHIAVLRNGAVLIVRIYDGAGQPLPLPQLKALLHATLELADRSQLEDQSIEQGKIAKDGTVVGSRTDVSLLTALNRDVWAKEREALLADPLSGEALKLVESAICCVAFEREAPATKEEVARLCLGGSCRNKWFDKSFTSIIFENGRCGINAEHSPVDAMAMVSLFVNSLDDMRARLAKDRAACLAPPPPLSAAPPRLLEWRLGPRSLAAIEHASVEVRALADDCELCHLEFPHFGKGFIKRVNMHPDFFMQMALQLTMRKLHNLSCATYETGHTRAFFHGRTDVVRTLSCESVAFCDAMLDGTATDSAKVAALREACKVHGEQLQRVLTGQGIDRHLLGLYIAANLKGMDPLPSLFNDPAYKRAGGGGNYRLSTSNVGYTPLFGGFAPMTADGYGACYTMLETRMNIIITTWRSCPETSAAAFREMLSKVLIEMRALCTRVASAEAGAKVAKL</sequence>
<comment type="similarity">
    <text evidence="1">Belongs to the carnitine/choline acetyltransferase family.</text>
</comment>
<dbReference type="InterPro" id="IPR000542">
    <property type="entry name" value="Carn_acyl_trans"/>
</dbReference>
<evidence type="ECO:0000259" key="5">
    <source>
        <dbReference type="Pfam" id="PF00755"/>
    </source>
</evidence>
<evidence type="ECO:0000313" key="6">
    <source>
        <dbReference type="EMBL" id="KOO34715.1"/>
    </source>
</evidence>
<feature type="domain" description="Choline/carnitine acyltransferase" evidence="5">
    <location>
        <begin position="19"/>
        <end position="603"/>
    </location>
</feature>
<dbReference type="PANTHER" id="PTHR22589">
    <property type="entry name" value="CARNITINE O-ACYLTRANSFERASE"/>
    <property type="match status" value="1"/>
</dbReference>
<dbReference type="InterPro" id="IPR039551">
    <property type="entry name" value="Cho/carn_acyl_trans"/>
</dbReference>
<keyword evidence="2 6" id="KW-0808">Transferase</keyword>
<protein>
    <submittedName>
        <fullName evidence="6">Carnitine o-acetyltransferase</fullName>
    </submittedName>
</protein>
<dbReference type="InterPro" id="IPR042231">
    <property type="entry name" value="Cho/carn_acyl_trans_2"/>
</dbReference>
<gene>
    <name evidence="6" type="ORF">Ctob_010511</name>
</gene>
<dbReference type="OrthoDB" id="240216at2759"/>
<evidence type="ECO:0000256" key="3">
    <source>
        <dbReference type="ARBA" id="ARBA00023315"/>
    </source>
</evidence>
<dbReference type="AlphaFoldDB" id="A0A0M0K7B9"/>
<comment type="caution">
    <text evidence="6">The sequence shown here is derived from an EMBL/GenBank/DDBJ whole genome shotgun (WGS) entry which is preliminary data.</text>
</comment>
<dbReference type="InterPro" id="IPR023213">
    <property type="entry name" value="CAT-like_dom_sf"/>
</dbReference>
<reference evidence="7" key="1">
    <citation type="journal article" date="2015" name="PLoS Genet.">
        <title>Genome Sequence and Transcriptome Analyses of Chrysochromulina tobin: Metabolic Tools for Enhanced Algal Fitness in the Prominent Order Prymnesiales (Haptophyceae).</title>
        <authorList>
            <person name="Hovde B.T."/>
            <person name="Deodato C.R."/>
            <person name="Hunsperger H.M."/>
            <person name="Ryken S.A."/>
            <person name="Yost W."/>
            <person name="Jha R.K."/>
            <person name="Patterson J."/>
            <person name="Monnat R.J. Jr."/>
            <person name="Barlow S.B."/>
            <person name="Starkenburg S.R."/>
            <person name="Cattolico R.A."/>
        </authorList>
    </citation>
    <scope>NUCLEOTIDE SEQUENCE</scope>
    <source>
        <strain evidence="7">CCMP291</strain>
    </source>
</reference>
<evidence type="ECO:0000256" key="2">
    <source>
        <dbReference type="ARBA" id="ARBA00022679"/>
    </source>
</evidence>
<name>A0A0M0K7B9_9EUKA</name>
<dbReference type="Gene3D" id="3.30.559.10">
    <property type="entry name" value="Chloramphenicol acetyltransferase-like domain"/>
    <property type="match status" value="1"/>
</dbReference>
<evidence type="ECO:0000313" key="7">
    <source>
        <dbReference type="Proteomes" id="UP000037460"/>
    </source>
</evidence>
<feature type="active site" description="Proton acceptor" evidence="4">
    <location>
        <position position="328"/>
    </location>
</feature>
<dbReference type="EMBL" id="JWZX01001123">
    <property type="protein sequence ID" value="KOO34715.1"/>
    <property type="molecule type" value="Genomic_DNA"/>
</dbReference>
<evidence type="ECO:0000256" key="1">
    <source>
        <dbReference type="ARBA" id="ARBA00005232"/>
    </source>
</evidence>
<dbReference type="Proteomes" id="UP000037460">
    <property type="component" value="Unassembled WGS sequence"/>
</dbReference>
<evidence type="ECO:0000256" key="4">
    <source>
        <dbReference type="PIRSR" id="PIRSR600542-1"/>
    </source>
</evidence>
<keyword evidence="7" id="KW-1185">Reference proteome</keyword>
<dbReference type="PANTHER" id="PTHR22589:SF67">
    <property type="entry name" value="PEROXISOMAL CARNITINE O-OCTANOYLTRANSFERASE"/>
    <property type="match status" value="1"/>
</dbReference>
<dbReference type="SUPFAM" id="SSF52777">
    <property type="entry name" value="CoA-dependent acyltransferases"/>
    <property type="match status" value="2"/>
</dbReference>